<accession>A0AAI8V878</accession>
<dbReference type="EMBL" id="CAUWAG010000003">
    <property type="protein sequence ID" value="CAJ2500149.1"/>
    <property type="molecule type" value="Genomic_DNA"/>
</dbReference>
<sequence>MSTDYDRKYRQTIEAHRRYGSTGYPTPTPAGGKKAHLDSSTKQDVLNQAQDLFEQTCHNICLQKFPQAGPKQDYCMKICHHKHPNSDMNDDMDMDDDTN</sequence>
<keyword evidence="3" id="KW-1185">Reference proteome</keyword>
<dbReference type="AlphaFoldDB" id="A0AAI8V878"/>
<feature type="region of interest" description="Disordered" evidence="1">
    <location>
        <begin position="1"/>
        <end position="41"/>
    </location>
</feature>
<reference evidence="2" key="1">
    <citation type="submission" date="2023-10" db="EMBL/GenBank/DDBJ databases">
        <authorList>
            <person name="Hackl T."/>
        </authorList>
    </citation>
    <scope>NUCLEOTIDE SEQUENCE</scope>
</reference>
<proteinExistence type="predicted"/>
<dbReference type="Proteomes" id="UP001295740">
    <property type="component" value="Unassembled WGS sequence"/>
</dbReference>
<feature type="compositionally biased region" description="Basic and acidic residues" evidence="1">
    <location>
        <begin position="1"/>
        <end position="17"/>
    </location>
</feature>
<name>A0AAI8V878_9PEZI</name>
<comment type="caution">
    <text evidence="2">The sequence shown here is derived from an EMBL/GenBank/DDBJ whole genome shotgun (WGS) entry which is preliminary data.</text>
</comment>
<evidence type="ECO:0000313" key="3">
    <source>
        <dbReference type="Proteomes" id="UP001295740"/>
    </source>
</evidence>
<evidence type="ECO:0000313" key="2">
    <source>
        <dbReference type="EMBL" id="CAJ2500149.1"/>
    </source>
</evidence>
<evidence type="ECO:0000256" key="1">
    <source>
        <dbReference type="SAM" id="MobiDB-lite"/>
    </source>
</evidence>
<gene>
    <name evidence="2" type="ORF">KHLLAP_LOCUS617</name>
</gene>
<organism evidence="2 3">
    <name type="scientific">Anthostomella pinea</name>
    <dbReference type="NCBI Taxonomy" id="933095"/>
    <lineage>
        <taxon>Eukaryota</taxon>
        <taxon>Fungi</taxon>
        <taxon>Dikarya</taxon>
        <taxon>Ascomycota</taxon>
        <taxon>Pezizomycotina</taxon>
        <taxon>Sordariomycetes</taxon>
        <taxon>Xylariomycetidae</taxon>
        <taxon>Xylariales</taxon>
        <taxon>Xylariaceae</taxon>
        <taxon>Anthostomella</taxon>
    </lineage>
</organism>
<protein>
    <submittedName>
        <fullName evidence="2">Uu.00g030020.m01.CDS01</fullName>
    </submittedName>
</protein>